<dbReference type="AlphaFoldDB" id="A0AAX2J8J2"/>
<dbReference type="SUPFAM" id="SSF53092">
    <property type="entry name" value="Creatinase/prolidase N-terminal domain"/>
    <property type="match status" value="1"/>
</dbReference>
<dbReference type="GO" id="GO:0046872">
    <property type="term" value="F:metal ion binding"/>
    <property type="evidence" value="ECO:0007669"/>
    <property type="project" value="UniProtKB-KW"/>
</dbReference>
<dbReference type="CDD" id="cd01085">
    <property type="entry name" value="APP"/>
    <property type="match status" value="1"/>
</dbReference>
<evidence type="ECO:0000256" key="3">
    <source>
        <dbReference type="ARBA" id="ARBA00022801"/>
    </source>
</evidence>
<evidence type="ECO:0000259" key="4">
    <source>
        <dbReference type="Pfam" id="PF00557"/>
    </source>
</evidence>
<dbReference type="FunFam" id="3.90.230.10:FF:000009">
    <property type="entry name" value="xaa-Pro aminopeptidase 2"/>
    <property type="match status" value="1"/>
</dbReference>
<gene>
    <name evidence="7" type="ORF">NCTC12112_00608</name>
</gene>
<dbReference type="InterPro" id="IPR033740">
    <property type="entry name" value="Pept_M24B"/>
</dbReference>
<dbReference type="PANTHER" id="PTHR43763:SF6">
    <property type="entry name" value="XAA-PRO AMINOPEPTIDASE 1"/>
    <property type="match status" value="1"/>
</dbReference>
<name>A0AAX2J8J2_9FUSO</name>
<dbReference type="KEGG" id="ful:C4N20_10265"/>
<evidence type="ECO:0000256" key="2">
    <source>
        <dbReference type="ARBA" id="ARBA00022723"/>
    </source>
</evidence>
<accession>A0AAX2J8J2</accession>
<evidence type="ECO:0000313" key="8">
    <source>
        <dbReference type="Proteomes" id="UP000249008"/>
    </source>
</evidence>
<protein>
    <submittedName>
        <fullName evidence="7">Uncharacterized peptidase SA1530</fullName>
        <ecNumber evidence="7">3.4.-.-</ecNumber>
    </submittedName>
</protein>
<dbReference type="InterPro" id="IPR000587">
    <property type="entry name" value="Creatinase_N"/>
</dbReference>
<dbReference type="FunFam" id="3.40.350.10:FF:000003">
    <property type="entry name" value="Xaa-pro aminopeptidase P"/>
    <property type="match status" value="1"/>
</dbReference>
<dbReference type="Pfam" id="PF16188">
    <property type="entry name" value="Peptidase_M24_C"/>
    <property type="match status" value="1"/>
</dbReference>
<dbReference type="InterPro" id="IPR050422">
    <property type="entry name" value="X-Pro_aminopeptidase_P"/>
</dbReference>
<dbReference type="EC" id="3.4.-.-" evidence="7"/>
<dbReference type="RefSeq" id="WP_005978077.1">
    <property type="nucleotide sequence ID" value="NZ_BAABXY010000001.1"/>
</dbReference>
<keyword evidence="3 7" id="KW-0378">Hydrolase</keyword>
<dbReference type="Gene3D" id="3.40.350.10">
    <property type="entry name" value="Creatinase/prolidase N-terminal domain"/>
    <property type="match status" value="2"/>
</dbReference>
<feature type="domain" description="Peptidase M24 C-terminal" evidence="6">
    <location>
        <begin position="533"/>
        <end position="593"/>
    </location>
</feature>
<keyword evidence="2" id="KW-0479">Metal-binding</keyword>
<feature type="domain" description="Peptidase M24" evidence="4">
    <location>
        <begin position="310"/>
        <end position="524"/>
    </location>
</feature>
<dbReference type="InterPro" id="IPR036005">
    <property type="entry name" value="Creatinase/aminopeptidase-like"/>
</dbReference>
<dbReference type="Pfam" id="PF00557">
    <property type="entry name" value="Peptidase_M24"/>
    <property type="match status" value="1"/>
</dbReference>
<sequence length="593" mass="67953">MSNIRERVIKLRELMKRKGIDVYVIPSSDYHQSEYVGEHFKSREFISGFTGSAGTVVVTENEAGLWTDGRYFIQAEKQLEESTITLFKMGEENVPTYIEYIGKNLKNGQCLGFDGKVLSGKNVFDIKAGFGKKEIKIEDRYDLIGEMWNDRPALPKSDVFILDEKYCGESFESKLERVRKKMSNLNANNHILTSLDDIAWLFNMRGRDIKNNPVSLSYAMISNEEIVLYIDKNKINEDVELYFIDKNIKLKDYFAIYDDVKNISKEDTVLLDTNKVNYLIYNSIPTETEIIDKANPSTLMKACKNDIELENLKNAHIKDGVAVTKFMYWLKKNIGSQEITEMSAAEKLESFRKEWADYIEPSFNTISAYEANAAMMHYSANKDSNSQLAPRNLLLVDSGGQYIDGTTDITRTFVLGECSGEIREHFTLVLKGMLSLSMIKFMHGITGTNLDILARKPVWSRGIDYKCGTGHGVGFLLNVHEGPHSIRWQYNPQVLEAGMTVTNEPGVYIQGSHGIRLENELIVRNAEKTDFGQFMTFETMTYAPLDLDGVVTELLNEEEKEFLNNYHQMVFEKISPFLSEEEKKWLKEYTRKI</sequence>
<dbReference type="Proteomes" id="UP000249008">
    <property type="component" value="Chromosome 1"/>
</dbReference>
<dbReference type="Pfam" id="PF16189">
    <property type="entry name" value="Creatinase_N_2"/>
    <property type="match status" value="1"/>
</dbReference>
<comment type="similarity">
    <text evidence="1">Belongs to the peptidase M24B family.</text>
</comment>
<dbReference type="InterPro" id="IPR000994">
    <property type="entry name" value="Pept_M24"/>
</dbReference>
<dbReference type="Pfam" id="PF01321">
    <property type="entry name" value="Creatinase_N"/>
    <property type="match status" value="1"/>
</dbReference>
<dbReference type="Gene3D" id="3.90.230.10">
    <property type="entry name" value="Creatinase/methionine aminopeptidase superfamily"/>
    <property type="match status" value="1"/>
</dbReference>
<dbReference type="GO" id="GO:0070006">
    <property type="term" value="F:metalloaminopeptidase activity"/>
    <property type="evidence" value="ECO:0007669"/>
    <property type="project" value="InterPro"/>
</dbReference>
<organism evidence="7 8">
    <name type="scientific">Fusobacterium ulcerans</name>
    <dbReference type="NCBI Taxonomy" id="861"/>
    <lineage>
        <taxon>Bacteria</taxon>
        <taxon>Fusobacteriati</taxon>
        <taxon>Fusobacteriota</taxon>
        <taxon>Fusobacteriia</taxon>
        <taxon>Fusobacteriales</taxon>
        <taxon>Fusobacteriaceae</taxon>
        <taxon>Fusobacterium</taxon>
    </lineage>
</organism>
<dbReference type="PANTHER" id="PTHR43763">
    <property type="entry name" value="XAA-PRO AMINOPEPTIDASE 1"/>
    <property type="match status" value="1"/>
</dbReference>
<dbReference type="GO" id="GO:0005737">
    <property type="term" value="C:cytoplasm"/>
    <property type="evidence" value="ECO:0007669"/>
    <property type="project" value="UniProtKB-ARBA"/>
</dbReference>
<dbReference type="EMBL" id="LS483487">
    <property type="protein sequence ID" value="SQJ00279.1"/>
    <property type="molecule type" value="Genomic_DNA"/>
</dbReference>
<dbReference type="InterPro" id="IPR032416">
    <property type="entry name" value="Peptidase_M24_C"/>
</dbReference>
<reference evidence="7 8" key="1">
    <citation type="submission" date="2018-06" db="EMBL/GenBank/DDBJ databases">
        <authorList>
            <consortium name="Pathogen Informatics"/>
            <person name="Doyle S."/>
        </authorList>
    </citation>
    <scope>NUCLEOTIDE SEQUENCE [LARGE SCALE GENOMIC DNA]</scope>
    <source>
        <strain evidence="7 8">NCTC12112</strain>
    </source>
</reference>
<evidence type="ECO:0000259" key="6">
    <source>
        <dbReference type="Pfam" id="PF16188"/>
    </source>
</evidence>
<evidence type="ECO:0000259" key="5">
    <source>
        <dbReference type="Pfam" id="PF01321"/>
    </source>
</evidence>
<dbReference type="InterPro" id="IPR029149">
    <property type="entry name" value="Creatin/AminoP/Spt16_N"/>
</dbReference>
<proteinExistence type="inferred from homology"/>
<evidence type="ECO:0000313" key="7">
    <source>
        <dbReference type="EMBL" id="SQJ00279.1"/>
    </source>
</evidence>
<feature type="domain" description="Creatinase N-terminal" evidence="5">
    <location>
        <begin position="7"/>
        <end position="134"/>
    </location>
</feature>
<dbReference type="SUPFAM" id="SSF55920">
    <property type="entry name" value="Creatinase/aminopeptidase"/>
    <property type="match status" value="1"/>
</dbReference>
<evidence type="ECO:0000256" key="1">
    <source>
        <dbReference type="ARBA" id="ARBA00008766"/>
    </source>
</evidence>